<name>A0A1I1IAT7_9BACT</name>
<proteinExistence type="predicted"/>
<dbReference type="EMBL" id="FOLE01000004">
    <property type="protein sequence ID" value="SFC33469.1"/>
    <property type="molecule type" value="Genomic_DNA"/>
</dbReference>
<gene>
    <name evidence="1" type="ORF">SAMN05421780_104297</name>
</gene>
<dbReference type="Proteomes" id="UP000199514">
    <property type="component" value="Unassembled WGS sequence"/>
</dbReference>
<organism evidence="1 2">
    <name type="scientific">Flexibacter flexilis DSM 6793</name>
    <dbReference type="NCBI Taxonomy" id="927664"/>
    <lineage>
        <taxon>Bacteria</taxon>
        <taxon>Pseudomonadati</taxon>
        <taxon>Bacteroidota</taxon>
        <taxon>Cytophagia</taxon>
        <taxon>Cytophagales</taxon>
        <taxon>Flexibacteraceae</taxon>
        <taxon>Flexibacter</taxon>
    </lineage>
</organism>
<dbReference type="RefSeq" id="WP_091511250.1">
    <property type="nucleotide sequence ID" value="NZ_FOLE01000004.1"/>
</dbReference>
<accession>A0A1I1IAT7</accession>
<dbReference type="STRING" id="927664.SAMN05421780_104297"/>
<evidence type="ECO:0000313" key="1">
    <source>
        <dbReference type="EMBL" id="SFC33469.1"/>
    </source>
</evidence>
<sequence>MYTPEELNFLSKERSNQQITGCLTCEYGHSQCTCSQYDEEEDDEEEPCTTWYLLELTNDDGSRTKESLIIVVGTFEECESKFNPGENTILSESEFKYL</sequence>
<reference evidence="1 2" key="1">
    <citation type="submission" date="2016-10" db="EMBL/GenBank/DDBJ databases">
        <authorList>
            <person name="de Groot N.N."/>
        </authorList>
    </citation>
    <scope>NUCLEOTIDE SEQUENCE [LARGE SCALE GENOMIC DNA]</scope>
    <source>
        <strain evidence="1 2">DSM 6793</strain>
    </source>
</reference>
<protein>
    <submittedName>
        <fullName evidence="1">Uncharacterized protein</fullName>
    </submittedName>
</protein>
<dbReference type="AlphaFoldDB" id="A0A1I1IAT7"/>
<evidence type="ECO:0000313" key="2">
    <source>
        <dbReference type="Proteomes" id="UP000199514"/>
    </source>
</evidence>
<keyword evidence="2" id="KW-1185">Reference proteome</keyword>